<evidence type="ECO:0000313" key="4">
    <source>
        <dbReference type="Proteomes" id="UP001597307"/>
    </source>
</evidence>
<gene>
    <name evidence="3" type="ORF">ACFSFX_14825</name>
</gene>
<evidence type="ECO:0000256" key="1">
    <source>
        <dbReference type="SAM" id="Phobius"/>
    </source>
</evidence>
<dbReference type="InterPro" id="IPR019692">
    <property type="entry name" value="CFP-6_PH"/>
</dbReference>
<keyword evidence="1" id="KW-1133">Transmembrane helix</keyword>
<sequence>MNSPSDVASPIIFKPRFGKWFAGLTWVLAGIGIALSVAGDGVDGLISAWPLLALAYFGWLLFWYPSVVIADDAVTLNNPLRSISVPWAALIHVDTKFALSLVTVRGSHTAWAAPAPGVWGTHRGKPEHVQGLPESSYGPAQSIRPGDLKNTDSGAAAFLVRTHWAALVDGGLVDADATETTAAVTRIHWIQIGCAVALLAATLIAFSLV</sequence>
<feature type="transmembrane region" description="Helical" evidence="1">
    <location>
        <begin position="20"/>
        <end position="39"/>
    </location>
</feature>
<feature type="transmembrane region" description="Helical" evidence="1">
    <location>
        <begin position="189"/>
        <end position="208"/>
    </location>
</feature>
<dbReference type="Pfam" id="PF10756">
    <property type="entry name" value="bPH_6"/>
    <property type="match status" value="1"/>
</dbReference>
<feature type="domain" description="Low molecular weight protein antigen 6 PH" evidence="2">
    <location>
        <begin position="65"/>
        <end position="115"/>
    </location>
</feature>
<organism evidence="3 4">
    <name type="scientific">Arthrobacter flavus</name>
    <dbReference type="NCBI Taxonomy" id="95172"/>
    <lineage>
        <taxon>Bacteria</taxon>
        <taxon>Bacillati</taxon>
        <taxon>Actinomycetota</taxon>
        <taxon>Actinomycetes</taxon>
        <taxon>Micrococcales</taxon>
        <taxon>Micrococcaceae</taxon>
        <taxon>Arthrobacter</taxon>
    </lineage>
</organism>
<name>A0ABW4QAW8_9MICC</name>
<dbReference type="EMBL" id="JBHUGA010000061">
    <property type="protein sequence ID" value="MFD1847862.1"/>
    <property type="molecule type" value="Genomic_DNA"/>
</dbReference>
<keyword evidence="1" id="KW-0472">Membrane</keyword>
<dbReference type="RefSeq" id="WP_343881430.1">
    <property type="nucleotide sequence ID" value="NZ_BAAAIJ010000056.1"/>
</dbReference>
<accession>A0ABW4QAW8</accession>
<proteinExistence type="predicted"/>
<feature type="transmembrane region" description="Helical" evidence="1">
    <location>
        <begin position="45"/>
        <end position="64"/>
    </location>
</feature>
<reference evidence="4" key="1">
    <citation type="journal article" date="2019" name="Int. J. Syst. Evol. Microbiol.">
        <title>The Global Catalogue of Microorganisms (GCM) 10K type strain sequencing project: providing services to taxonomists for standard genome sequencing and annotation.</title>
        <authorList>
            <consortium name="The Broad Institute Genomics Platform"/>
            <consortium name="The Broad Institute Genome Sequencing Center for Infectious Disease"/>
            <person name="Wu L."/>
            <person name="Ma J."/>
        </authorList>
    </citation>
    <scope>NUCLEOTIDE SEQUENCE [LARGE SCALE GENOMIC DNA]</scope>
    <source>
        <strain evidence="4">JCM 11496</strain>
    </source>
</reference>
<keyword evidence="4" id="KW-1185">Reference proteome</keyword>
<evidence type="ECO:0000313" key="3">
    <source>
        <dbReference type="EMBL" id="MFD1847862.1"/>
    </source>
</evidence>
<dbReference type="Proteomes" id="UP001597307">
    <property type="component" value="Unassembled WGS sequence"/>
</dbReference>
<keyword evidence="1" id="KW-0812">Transmembrane</keyword>
<evidence type="ECO:0000259" key="2">
    <source>
        <dbReference type="Pfam" id="PF10756"/>
    </source>
</evidence>
<protein>
    <submittedName>
        <fullName evidence="3">PH domain-containing protein</fullName>
    </submittedName>
</protein>
<comment type="caution">
    <text evidence="3">The sequence shown here is derived from an EMBL/GenBank/DDBJ whole genome shotgun (WGS) entry which is preliminary data.</text>
</comment>